<gene>
    <name evidence="8" type="ORF">CSING_10285</name>
</gene>
<feature type="transmembrane region" description="Helical" evidence="6">
    <location>
        <begin position="43"/>
        <end position="61"/>
    </location>
</feature>
<reference evidence="8 9" key="1">
    <citation type="journal article" date="2015" name="Genome Announc.">
        <title>Complete Genome Sequence and Annotation of Corynebacterium singulare DSM 44357, Isolated from a Human Semen Specimen.</title>
        <authorList>
            <person name="Merten M."/>
            <person name="Brinkrolf K."/>
            <person name="Albersmeier A."/>
            <person name="Kutter Y."/>
            <person name="Ruckert C."/>
            <person name="Tauch A."/>
        </authorList>
    </citation>
    <scope>NUCLEOTIDE SEQUENCE [LARGE SCALE GENOMIC DNA]</scope>
    <source>
        <strain evidence="8">IBS B52218</strain>
    </source>
</reference>
<feature type="transmembrane region" description="Helical" evidence="6">
    <location>
        <begin position="279"/>
        <end position="303"/>
    </location>
</feature>
<feature type="domain" description="ComEC/Rec2-related protein" evidence="7">
    <location>
        <begin position="169"/>
        <end position="414"/>
    </location>
</feature>
<evidence type="ECO:0000256" key="1">
    <source>
        <dbReference type="ARBA" id="ARBA00004651"/>
    </source>
</evidence>
<evidence type="ECO:0000259" key="7">
    <source>
        <dbReference type="Pfam" id="PF03772"/>
    </source>
</evidence>
<evidence type="ECO:0000256" key="6">
    <source>
        <dbReference type="SAM" id="Phobius"/>
    </source>
</evidence>
<name>A0A0B6F318_9CORY</name>
<proteinExistence type="predicted"/>
<dbReference type="InterPro" id="IPR052159">
    <property type="entry name" value="Competence_DNA_uptake"/>
</dbReference>
<feature type="transmembrane region" description="Helical" evidence="6">
    <location>
        <begin position="398"/>
        <end position="415"/>
    </location>
</feature>
<dbReference type="AlphaFoldDB" id="A0A0B6F318"/>
<feature type="transmembrane region" description="Helical" evidence="6">
    <location>
        <begin position="373"/>
        <end position="392"/>
    </location>
</feature>
<evidence type="ECO:0000256" key="4">
    <source>
        <dbReference type="ARBA" id="ARBA00022989"/>
    </source>
</evidence>
<dbReference type="KEGG" id="csx:CSING_10285"/>
<dbReference type="Proteomes" id="UP000031890">
    <property type="component" value="Chromosome"/>
</dbReference>
<dbReference type="PANTHER" id="PTHR30619">
    <property type="entry name" value="DNA INTERNALIZATION/COMPETENCE PROTEIN COMEC/REC2"/>
    <property type="match status" value="1"/>
</dbReference>
<feature type="transmembrane region" description="Helical" evidence="6">
    <location>
        <begin position="12"/>
        <end position="37"/>
    </location>
</feature>
<dbReference type="NCBIfam" id="TIGR00360">
    <property type="entry name" value="ComEC_N-term"/>
    <property type="match status" value="1"/>
</dbReference>
<keyword evidence="4 6" id="KW-1133">Transmembrane helix</keyword>
<dbReference type="HOGENOM" id="CLU_010363_8_3_11"/>
<evidence type="ECO:0000256" key="5">
    <source>
        <dbReference type="ARBA" id="ARBA00023136"/>
    </source>
</evidence>
<evidence type="ECO:0000313" key="8">
    <source>
        <dbReference type="EMBL" id="AJI79569.1"/>
    </source>
</evidence>
<dbReference type="Pfam" id="PF03772">
    <property type="entry name" value="Competence"/>
    <property type="match status" value="1"/>
</dbReference>
<feature type="transmembrane region" description="Helical" evidence="6">
    <location>
        <begin position="338"/>
        <end position="361"/>
    </location>
</feature>
<evidence type="ECO:0000256" key="2">
    <source>
        <dbReference type="ARBA" id="ARBA00022475"/>
    </source>
</evidence>
<sequence>MRELRLVPAAAVAWLATLAVLFGQPWLLVGLVAFVLVRQRAPGQAILCTASGALFATVAAVRMHRAGQFRFGAEVTGRLTADPIQTASGWMVRLSVPGYPAQLPVFLSEQPEAWSGSLVTIHGQPGPSNRVGVGQTVFSGDLTAHAHSWTATVAANFRDICDNGLIPGMVLGDTSLQSPEDKQLYIDTGLSHLSAVSGSNVAIVCAAAALLVKGQRVRVGASASALALFVALVGWEPSVQRATVAGVAGLLAVLNSSKMEPLHALSLGVLFLLACDSDLAVSYGFALSVAATAGIVALTPLLLRVLGTGIIARAVAVAIAADIVTMPLIALMTGRVSVVSVIANVLAAPVVPIITVVGLIAAALAQIGLGRPLVILIEPLADWIHAVAAAMPLTTVEAGPIAVLLLGGWLIAALLR</sequence>
<keyword evidence="2" id="KW-1003">Cell membrane</keyword>
<keyword evidence="3 6" id="KW-0812">Transmembrane</keyword>
<dbReference type="OrthoDB" id="7177610at2"/>
<dbReference type="STRING" id="161899.CSING_10285"/>
<keyword evidence="5 6" id="KW-0472">Membrane</keyword>
<dbReference type="GO" id="GO:0005886">
    <property type="term" value="C:plasma membrane"/>
    <property type="evidence" value="ECO:0007669"/>
    <property type="project" value="UniProtKB-SubCell"/>
</dbReference>
<dbReference type="EMBL" id="CP010827">
    <property type="protein sequence ID" value="AJI79569.1"/>
    <property type="molecule type" value="Genomic_DNA"/>
</dbReference>
<organism evidence="8 9">
    <name type="scientific">Corynebacterium singulare</name>
    <dbReference type="NCBI Taxonomy" id="161899"/>
    <lineage>
        <taxon>Bacteria</taxon>
        <taxon>Bacillati</taxon>
        <taxon>Actinomycetota</taxon>
        <taxon>Actinomycetes</taxon>
        <taxon>Mycobacteriales</taxon>
        <taxon>Corynebacteriaceae</taxon>
        <taxon>Corynebacterium</taxon>
    </lineage>
</organism>
<comment type="subcellular location">
    <subcellularLocation>
        <location evidence="1">Cell membrane</location>
        <topology evidence="1">Multi-pass membrane protein</topology>
    </subcellularLocation>
</comment>
<feature type="transmembrane region" description="Helical" evidence="6">
    <location>
        <begin position="310"/>
        <end position="332"/>
    </location>
</feature>
<protein>
    <submittedName>
        <fullName evidence="8">ComEC/Rec2-related protein</fullName>
    </submittedName>
</protein>
<dbReference type="RefSeq" id="WP_042531941.1">
    <property type="nucleotide sequence ID" value="NZ_CP010827.1"/>
</dbReference>
<dbReference type="PANTHER" id="PTHR30619:SF7">
    <property type="entry name" value="BETA-LACTAMASE DOMAIN PROTEIN"/>
    <property type="match status" value="1"/>
</dbReference>
<evidence type="ECO:0000313" key="9">
    <source>
        <dbReference type="Proteomes" id="UP000031890"/>
    </source>
</evidence>
<evidence type="ECO:0000256" key="3">
    <source>
        <dbReference type="ARBA" id="ARBA00022692"/>
    </source>
</evidence>
<accession>A0A0B6F318</accession>
<dbReference type="InterPro" id="IPR004477">
    <property type="entry name" value="ComEC_N"/>
</dbReference>